<feature type="compositionally biased region" description="Basic and acidic residues" evidence="1">
    <location>
        <begin position="121"/>
        <end position="130"/>
    </location>
</feature>
<gene>
    <name evidence="2" type="ORF">BGZ80_002578</name>
</gene>
<reference evidence="2" key="1">
    <citation type="journal article" date="2020" name="Fungal Divers.">
        <title>Resolving the Mortierellaceae phylogeny through synthesis of multi-gene phylogenetics and phylogenomics.</title>
        <authorList>
            <person name="Vandepol N."/>
            <person name="Liber J."/>
            <person name="Desiro A."/>
            <person name="Na H."/>
            <person name="Kennedy M."/>
            <person name="Barry K."/>
            <person name="Grigoriev I.V."/>
            <person name="Miller A.N."/>
            <person name="O'Donnell K."/>
            <person name="Stajich J.E."/>
            <person name="Bonito G."/>
        </authorList>
    </citation>
    <scope>NUCLEOTIDE SEQUENCE</scope>
    <source>
        <strain evidence="2">NRRL 2769</strain>
    </source>
</reference>
<comment type="caution">
    <text evidence="2">The sequence shown here is derived from an EMBL/GenBank/DDBJ whole genome shotgun (WGS) entry which is preliminary data.</text>
</comment>
<proteinExistence type="predicted"/>
<dbReference type="Proteomes" id="UP000703661">
    <property type="component" value="Unassembled WGS sequence"/>
</dbReference>
<dbReference type="EMBL" id="JAAAID010000164">
    <property type="protein sequence ID" value="KAG0021357.1"/>
    <property type="molecule type" value="Genomic_DNA"/>
</dbReference>
<evidence type="ECO:0000256" key="1">
    <source>
        <dbReference type="SAM" id="MobiDB-lite"/>
    </source>
</evidence>
<dbReference type="AlphaFoldDB" id="A0A9P6N150"/>
<evidence type="ECO:0000313" key="3">
    <source>
        <dbReference type="Proteomes" id="UP000703661"/>
    </source>
</evidence>
<organism evidence="2 3">
    <name type="scientific">Entomortierella chlamydospora</name>
    <dbReference type="NCBI Taxonomy" id="101097"/>
    <lineage>
        <taxon>Eukaryota</taxon>
        <taxon>Fungi</taxon>
        <taxon>Fungi incertae sedis</taxon>
        <taxon>Mucoromycota</taxon>
        <taxon>Mortierellomycotina</taxon>
        <taxon>Mortierellomycetes</taxon>
        <taxon>Mortierellales</taxon>
        <taxon>Mortierellaceae</taxon>
        <taxon>Entomortierella</taxon>
    </lineage>
</organism>
<sequence>METEYLDIVNKEILEIELFFKELYSPSSCPSSIRLSASYTPRLLPLIKPSQNEGTSHSINGYTISETDSVAEERFVADLRERYKQLKVVQDQLHVELTRLRIWKLTTLPQQDAPKPANAEPEPKKSKDMSTEMPIETTASATAVATPKSTQPFKWVDFLFSPTKITKCDAARTPELSAVAGKTFHDHSIAPSSRNLTTIGSRVCQSK</sequence>
<name>A0A9P6N150_9FUNG</name>
<protein>
    <submittedName>
        <fullName evidence="2">Uncharacterized protein</fullName>
    </submittedName>
</protein>
<evidence type="ECO:0000313" key="2">
    <source>
        <dbReference type="EMBL" id="KAG0021357.1"/>
    </source>
</evidence>
<accession>A0A9P6N150</accession>
<feature type="region of interest" description="Disordered" evidence="1">
    <location>
        <begin position="111"/>
        <end position="132"/>
    </location>
</feature>
<keyword evidence="3" id="KW-1185">Reference proteome</keyword>